<keyword evidence="5 6" id="KW-0456">Lyase</keyword>
<comment type="caution">
    <text evidence="8">The sequence shown here is derived from an EMBL/GenBank/DDBJ whole genome shotgun (WGS) entry which is preliminary data.</text>
</comment>
<proteinExistence type="inferred from homology"/>
<dbReference type="GO" id="GO:0110051">
    <property type="term" value="P:metabolite repair"/>
    <property type="evidence" value="ECO:0007669"/>
    <property type="project" value="TreeGrafter"/>
</dbReference>
<dbReference type="EC" id="4.2.1.136" evidence="6"/>
<dbReference type="InterPro" id="IPR000631">
    <property type="entry name" value="CARKD"/>
</dbReference>
<dbReference type="Gene3D" id="3.40.1190.20">
    <property type="match status" value="1"/>
</dbReference>
<dbReference type="Proteomes" id="UP000249725">
    <property type="component" value="Unassembled WGS sequence"/>
</dbReference>
<dbReference type="Pfam" id="PF01256">
    <property type="entry name" value="Carb_kinase"/>
    <property type="match status" value="1"/>
</dbReference>
<evidence type="ECO:0000256" key="3">
    <source>
        <dbReference type="ARBA" id="ARBA00022857"/>
    </source>
</evidence>
<feature type="domain" description="YjeF C-terminal" evidence="7">
    <location>
        <begin position="8"/>
        <end position="292"/>
    </location>
</feature>
<dbReference type="GO" id="GO:0052855">
    <property type="term" value="F:ADP-dependent NAD(P)H-hydrate dehydratase activity"/>
    <property type="evidence" value="ECO:0007669"/>
    <property type="project" value="UniProtKB-UniRule"/>
</dbReference>
<dbReference type="OrthoDB" id="9806925at2"/>
<evidence type="ECO:0000259" key="7">
    <source>
        <dbReference type="PROSITE" id="PS51383"/>
    </source>
</evidence>
<keyword evidence="3 6" id="KW-0521">NADP</keyword>
<gene>
    <name evidence="6" type="primary">nnrD</name>
    <name evidence="8" type="ORF">DJ018_18410</name>
</gene>
<keyword evidence="1 6" id="KW-0547">Nucleotide-binding</keyword>
<keyword evidence="2 6" id="KW-0067">ATP-binding</keyword>
<evidence type="ECO:0000256" key="5">
    <source>
        <dbReference type="ARBA" id="ARBA00023239"/>
    </source>
</evidence>
<feature type="binding site" evidence="6">
    <location>
        <position position="115"/>
    </location>
    <ligand>
        <name>(6S)-NADPHX</name>
        <dbReference type="ChEBI" id="CHEBI:64076"/>
    </ligand>
</feature>
<dbReference type="PANTHER" id="PTHR12592:SF0">
    <property type="entry name" value="ATP-DEPENDENT (S)-NAD(P)H-HYDRATE DEHYDRATASE"/>
    <property type="match status" value="1"/>
</dbReference>
<name>A0A328ABI4_9CAUL</name>
<protein>
    <recommendedName>
        <fullName evidence="6">ADP-dependent (S)-NAD(P)H-hydrate dehydratase</fullName>
        <ecNumber evidence="6">4.2.1.136</ecNumber>
    </recommendedName>
    <alternativeName>
        <fullName evidence="6">ADP-dependent NAD(P)HX dehydratase</fullName>
    </alternativeName>
</protein>
<comment type="catalytic activity">
    <reaction evidence="6">
        <text>(6S)-NADHX + ADP = AMP + phosphate + NADH + H(+)</text>
        <dbReference type="Rhea" id="RHEA:32223"/>
        <dbReference type="ChEBI" id="CHEBI:15378"/>
        <dbReference type="ChEBI" id="CHEBI:43474"/>
        <dbReference type="ChEBI" id="CHEBI:57945"/>
        <dbReference type="ChEBI" id="CHEBI:64074"/>
        <dbReference type="ChEBI" id="CHEBI:456215"/>
        <dbReference type="ChEBI" id="CHEBI:456216"/>
        <dbReference type="EC" id="4.2.1.136"/>
    </reaction>
</comment>
<evidence type="ECO:0000313" key="8">
    <source>
        <dbReference type="EMBL" id="RAK50724.1"/>
    </source>
</evidence>
<dbReference type="RefSeq" id="WP_111516453.1">
    <property type="nucleotide sequence ID" value="NZ_QFYR01000006.1"/>
</dbReference>
<comment type="catalytic activity">
    <reaction evidence="6">
        <text>(6S)-NADPHX + ADP = AMP + phosphate + NADPH + H(+)</text>
        <dbReference type="Rhea" id="RHEA:32235"/>
        <dbReference type="ChEBI" id="CHEBI:15378"/>
        <dbReference type="ChEBI" id="CHEBI:43474"/>
        <dbReference type="ChEBI" id="CHEBI:57783"/>
        <dbReference type="ChEBI" id="CHEBI:64076"/>
        <dbReference type="ChEBI" id="CHEBI:456215"/>
        <dbReference type="ChEBI" id="CHEBI:456216"/>
        <dbReference type="EC" id="4.2.1.136"/>
    </reaction>
</comment>
<dbReference type="PANTHER" id="PTHR12592">
    <property type="entry name" value="ATP-DEPENDENT (S)-NAD(P)H-HYDRATE DEHYDRATASE FAMILY MEMBER"/>
    <property type="match status" value="1"/>
</dbReference>
<feature type="binding site" evidence="6">
    <location>
        <begin position="203"/>
        <end position="207"/>
    </location>
    <ligand>
        <name>AMP</name>
        <dbReference type="ChEBI" id="CHEBI:456215"/>
    </ligand>
</feature>
<dbReference type="GO" id="GO:0052856">
    <property type="term" value="F:NAD(P)HX epimerase activity"/>
    <property type="evidence" value="ECO:0007669"/>
    <property type="project" value="TreeGrafter"/>
</dbReference>
<evidence type="ECO:0000256" key="6">
    <source>
        <dbReference type="HAMAP-Rule" id="MF_01965"/>
    </source>
</evidence>
<dbReference type="HAMAP" id="MF_01965">
    <property type="entry name" value="NADHX_dehydratase"/>
    <property type="match status" value="1"/>
</dbReference>
<keyword evidence="9" id="KW-1185">Reference proteome</keyword>
<organism evidence="8 9">
    <name type="scientific">Phenylobacterium deserti</name>
    <dbReference type="NCBI Taxonomy" id="1914756"/>
    <lineage>
        <taxon>Bacteria</taxon>
        <taxon>Pseudomonadati</taxon>
        <taxon>Pseudomonadota</taxon>
        <taxon>Alphaproteobacteria</taxon>
        <taxon>Caulobacterales</taxon>
        <taxon>Caulobacteraceae</taxon>
        <taxon>Phenylobacterium</taxon>
    </lineage>
</organism>
<comment type="cofactor">
    <cofactor evidence="6">
        <name>Mg(2+)</name>
        <dbReference type="ChEBI" id="CHEBI:18420"/>
    </cofactor>
</comment>
<dbReference type="AlphaFoldDB" id="A0A328ABI4"/>
<keyword evidence="4 6" id="KW-0520">NAD</keyword>
<evidence type="ECO:0000256" key="4">
    <source>
        <dbReference type="ARBA" id="ARBA00023027"/>
    </source>
</evidence>
<sequence length="296" mass="29853">MTAPVEVTPDLLQGWPLPTIPDDGDKEDRGRVLVLAAGAEVAGATLLTAVAALRAGAGKLQVGAPRSLAQPLAFAIPEARILPAAETDKGELSPDAADELKSALARSDAAVIGPGMLDEDAAGELTLRLLDGEGPPLVLDAAAMQGLPADPGRARALAGRMVLTPHAGEMAALTGRSKEDIAADPLSAARRLAADLKAVVIAKGACSYIVSPDGSAWRHESPTVGLATSGSGDVLAGIIAGLLARGASPAQAAVFGVYAHAQAGLRLSKRVGRMGFLARELLDEIAPVLCGLEAGT</sequence>
<dbReference type="GO" id="GO:0046496">
    <property type="term" value="P:nicotinamide nucleotide metabolic process"/>
    <property type="evidence" value="ECO:0007669"/>
    <property type="project" value="UniProtKB-UniRule"/>
</dbReference>
<dbReference type="GO" id="GO:0005524">
    <property type="term" value="F:ATP binding"/>
    <property type="evidence" value="ECO:0007669"/>
    <property type="project" value="UniProtKB-KW"/>
</dbReference>
<feature type="binding site" evidence="6">
    <location>
        <position position="44"/>
    </location>
    <ligand>
        <name>(6S)-NADPHX</name>
        <dbReference type="ChEBI" id="CHEBI:64076"/>
    </ligand>
</feature>
<dbReference type="InterPro" id="IPR029056">
    <property type="entry name" value="Ribokinase-like"/>
</dbReference>
<evidence type="ECO:0000313" key="9">
    <source>
        <dbReference type="Proteomes" id="UP000249725"/>
    </source>
</evidence>
<dbReference type="CDD" id="cd01171">
    <property type="entry name" value="YXKO-related"/>
    <property type="match status" value="1"/>
</dbReference>
<dbReference type="EMBL" id="QFYR01000006">
    <property type="protein sequence ID" value="RAK50724.1"/>
    <property type="molecule type" value="Genomic_DNA"/>
</dbReference>
<dbReference type="PROSITE" id="PS51383">
    <property type="entry name" value="YJEF_C_3"/>
    <property type="match status" value="1"/>
</dbReference>
<feature type="binding site" evidence="6">
    <location>
        <position position="232"/>
    </location>
    <ligand>
        <name>AMP</name>
        <dbReference type="ChEBI" id="CHEBI:456215"/>
    </ligand>
</feature>
<accession>A0A328ABI4</accession>
<comment type="function">
    <text evidence="6">Catalyzes the dehydration of the S-form of NAD(P)HX at the expense of ADP, which is converted to AMP. Together with NAD(P)HX epimerase, which catalyzes the epimerization of the S- and R-forms, the enzyme allows the repair of both epimers of NAD(P)HX, a damaged form of NAD(P)H that is a result of enzymatic or heat-dependent hydration.</text>
</comment>
<dbReference type="NCBIfam" id="TIGR00196">
    <property type="entry name" value="yjeF_cterm"/>
    <property type="match status" value="1"/>
</dbReference>
<evidence type="ECO:0000256" key="2">
    <source>
        <dbReference type="ARBA" id="ARBA00022840"/>
    </source>
</evidence>
<comment type="subunit">
    <text evidence="6">Homotetramer.</text>
</comment>
<reference evidence="9" key="1">
    <citation type="submission" date="2018-05" db="EMBL/GenBank/DDBJ databases">
        <authorList>
            <person name="Li X."/>
        </authorList>
    </citation>
    <scope>NUCLEOTIDE SEQUENCE [LARGE SCALE GENOMIC DNA]</scope>
    <source>
        <strain evidence="9">YIM 73061</strain>
    </source>
</reference>
<comment type="similarity">
    <text evidence="6">Belongs to the NnrD/CARKD family.</text>
</comment>
<dbReference type="SUPFAM" id="SSF53613">
    <property type="entry name" value="Ribokinase-like"/>
    <property type="match status" value="1"/>
</dbReference>
<evidence type="ECO:0000256" key="1">
    <source>
        <dbReference type="ARBA" id="ARBA00022741"/>
    </source>
</evidence>
<feature type="binding site" evidence="6">
    <location>
        <position position="166"/>
    </location>
    <ligand>
        <name>(6S)-NADPHX</name>
        <dbReference type="ChEBI" id="CHEBI:64076"/>
    </ligand>
</feature>
<feature type="binding site" evidence="6">
    <location>
        <position position="233"/>
    </location>
    <ligand>
        <name>(6S)-NADPHX</name>
        <dbReference type="ChEBI" id="CHEBI:64076"/>
    </ligand>
</feature>